<dbReference type="SUPFAM" id="SSF54909">
    <property type="entry name" value="Dimeric alpha+beta barrel"/>
    <property type="match status" value="1"/>
</dbReference>
<dbReference type="Gene3D" id="3.30.70.100">
    <property type="match status" value="1"/>
</dbReference>
<proteinExistence type="predicted"/>
<dbReference type="InterPro" id="IPR011008">
    <property type="entry name" value="Dimeric_a/b-barrel"/>
</dbReference>
<dbReference type="EMBL" id="JAKILK010000001">
    <property type="protein sequence ID" value="MCL1115975.1"/>
    <property type="molecule type" value="Genomic_DNA"/>
</dbReference>
<gene>
    <name evidence="2" type="ORF">L2689_01770</name>
</gene>
<dbReference type="PROSITE" id="PS51725">
    <property type="entry name" value="ABM"/>
    <property type="match status" value="1"/>
</dbReference>
<organism evidence="2 3">
    <name type="scientific">Shewanella aestuarii</name>
    <dbReference type="NCBI Taxonomy" id="1028752"/>
    <lineage>
        <taxon>Bacteria</taxon>
        <taxon>Pseudomonadati</taxon>
        <taxon>Pseudomonadota</taxon>
        <taxon>Gammaproteobacteria</taxon>
        <taxon>Alteromonadales</taxon>
        <taxon>Shewanellaceae</taxon>
        <taxon>Shewanella</taxon>
    </lineage>
</organism>
<keyword evidence="2" id="KW-0560">Oxidoreductase</keyword>
<protein>
    <submittedName>
        <fullName evidence="2">Antibiotic biosynthesis monooxygenase</fullName>
    </submittedName>
</protein>
<accession>A0ABT0KXJ8</accession>
<evidence type="ECO:0000313" key="2">
    <source>
        <dbReference type="EMBL" id="MCL1115975.1"/>
    </source>
</evidence>
<dbReference type="InterPro" id="IPR007138">
    <property type="entry name" value="ABM_dom"/>
</dbReference>
<dbReference type="RefSeq" id="WP_188839667.1">
    <property type="nucleotide sequence ID" value="NZ_BMOT01000001.1"/>
</dbReference>
<reference evidence="2 3" key="1">
    <citation type="submission" date="2022-01" db="EMBL/GenBank/DDBJ databases">
        <title>Whole genome-based taxonomy of the Shewanellaceae.</title>
        <authorList>
            <person name="Martin-Rodriguez A.J."/>
        </authorList>
    </citation>
    <scope>NUCLEOTIDE SEQUENCE [LARGE SCALE GENOMIC DNA]</scope>
    <source>
        <strain evidence="2 3">JCM 17801</strain>
    </source>
</reference>
<keyword evidence="3" id="KW-1185">Reference proteome</keyword>
<keyword evidence="2" id="KW-0503">Monooxygenase</keyword>
<sequence length="128" mass="14475">MANENIITFEETMAWFQSTEHKGAIGLTVKFPIPEANVQAFIEFYKDYTPYVLDEDGCLQFGFHQDWKDPSVFWLVESWASTSILLEHLGPNSRKGTKYEGEAPLKIMAELGAKPEPAALYLVENASK</sequence>
<evidence type="ECO:0000313" key="3">
    <source>
        <dbReference type="Proteomes" id="UP001203212"/>
    </source>
</evidence>
<comment type="caution">
    <text evidence="2">The sequence shown here is derived from an EMBL/GenBank/DDBJ whole genome shotgun (WGS) entry which is preliminary data.</text>
</comment>
<dbReference type="GO" id="GO:0004497">
    <property type="term" value="F:monooxygenase activity"/>
    <property type="evidence" value="ECO:0007669"/>
    <property type="project" value="UniProtKB-KW"/>
</dbReference>
<evidence type="ECO:0000259" key="1">
    <source>
        <dbReference type="PROSITE" id="PS51725"/>
    </source>
</evidence>
<feature type="domain" description="ABM" evidence="1">
    <location>
        <begin position="25"/>
        <end position="117"/>
    </location>
</feature>
<dbReference type="Proteomes" id="UP001203212">
    <property type="component" value="Unassembled WGS sequence"/>
</dbReference>
<dbReference type="Pfam" id="PF03992">
    <property type="entry name" value="ABM"/>
    <property type="match status" value="1"/>
</dbReference>
<name>A0ABT0KXJ8_9GAMM</name>